<accession>A0A2H3DM08</accession>
<evidence type="ECO:0000313" key="1">
    <source>
        <dbReference type="EMBL" id="PBK96249.1"/>
    </source>
</evidence>
<reference evidence="2" key="1">
    <citation type="journal article" date="2017" name="Nat. Ecol. Evol.">
        <title>Genome expansion and lineage-specific genetic innovations in the forest pathogenic fungi Armillaria.</title>
        <authorList>
            <person name="Sipos G."/>
            <person name="Prasanna A.N."/>
            <person name="Walter M.C."/>
            <person name="O'Connor E."/>
            <person name="Balint B."/>
            <person name="Krizsan K."/>
            <person name="Kiss B."/>
            <person name="Hess J."/>
            <person name="Varga T."/>
            <person name="Slot J."/>
            <person name="Riley R."/>
            <person name="Boka B."/>
            <person name="Rigling D."/>
            <person name="Barry K."/>
            <person name="Lee J."/>
            <person name="Mihaltcheva S."/>
            <person name="LaButti K."/>
            <person name="Lipzen A."/>
            <person name="Waldron R."/>
            <person name="Moloney N.M."/>
            <person name="Sperisen C."/>
            <person name="Kredics L."/>
            <person name="Vagvoelgyi C."/>
            <person name="Patrignani A."/>
            <person name="Fitzpatrick D."/>
            <person name="Nagy I."/>
            <person name="Doyle S."/>
            <person name="Anderson J.B."/>
            <person name="Grigoriev I.V."/>
            <person name="Gueldener U."/>
            <person name="Muensterkoetter M."/>
            <person name="Nagy L.G."/>
        </authorList>
    </citation>
    <scope>NUCLEOTIDE SEQUENCE [LARGE SCALE GENOMIC DNA]</scope>
    <source>
        <strain evidence="2">Ar21-2</strain>
    </source>
</reference>
<evidence type="ECO:0000313" key="2">
    <source>
        <dbReference type="Proteomes" id="UP000217790"/>
    </source>
</evidence>
<protein>
    <submittedName>
        <fullName evidence="1">Uncharacterized protein</fullName>
    </submittedName>
</protein>
<dbReference type="OrthoDB" id="3064537at2759"/>
<dbReference type="InParanoid" id="A0A2H3DM08"/>
<organism evidence="1 2">
    <name type="scientific">Armillaria gallica</name>
    <name type="common">Bulbous honey fungus</name>
    <name type="synonym">Armillaria bulbosa</name>
    <dbReference type="NCBI Taxonomy" id="47427"/>
    <lineage>
        <taxon>Eukaryota</taxon>
        <taxon>Fungi</taxon>
        <taxon>Dikarya</taxon>
        <taxon>Basidiomycota</taxon>
        <taxon>Agaricomycotina</taxon>
        <taxon>Agaricomycetes</taxon>
        <taxon>Agaricomycetidae</taxon>
        <taxon>Agaricales</taxon>
        <taxon>Marasmiineae</taxon>
        <taxon>Physalacriaceae</taxon>
        <taxon>Armillaria</taxon>
    </lineage>
</organism>
<dbReference type="AlphaFoldDB" id="A0A2H3DM08"/>
<name>A0A2H3DM08_ARMGA</name>
<proteinExistence type="predicted"/>
<sequence length="152" mass="16820">MAPVSLSFVAVATVKEWYIKLSGAGDYNEAFPKKFSKLKWLVHFQPPLNTIFMNDWHTGIAVLSQLQDQLCHGDGKDMLISRDSGGVELRTTASMFKEKWTVLLRTILDNKGCAIAMGPSAKKAVGGSLCLITFEMRHYFISSAKRHSLAPG</sequence>
<keyword evidence="2" id="KW-1185">Reference proteome</keyword>
<dbReference type="EMBL" id="KZ293651">
    <property type="protein sequence ID" value="PBK96249.1"/>
    <property type="molecule type" value="Genomic_DNA"/>
</dbReference>
<gene>
    <name evidence="1" type="ORF">ARMGADRAFT_1077745</name>
</gene>
<dbReference type="Proteomes" id="UP000217790">
    <property type="component" value="Unassembled WGS sequence"/>
</dbReference>